<reference evidence="2 3" key="1">
    <citation type="submission" date="2024-01" db="EMBL/GenBank/DDBJ databases">
        <title>The complete chloroplast genome sequence of Lithospermum erythrorhizon: insights into the phylogenetic relationship among Boraginaceae species and the maternal lineages of purple gromwells.</title>
        <authorList>
            <person name="Okada T."/>
            <person name="Watanabe K."/>
        </authorList>
    </citation>
    <scope>NUCLEOTIDE SEQUENCE [LARGE SCALE GENOMIC DNA]</scope>
</reference>
<evidence type="ECO:0000256" key="1">
    <source>
        <dbReference type="SAM" id="SignalP"/>
    </source>
</evidence>
<proteinExistence type="predicted"/>
<name>A0AAV3S3I9_LITER</name>
<gene>
    <name evidence="2" type="ORF">LIER_34807</name>
</gene>
<keyword evidence="1" id="KW-0732">Signal</keyword>
<dbReference type="EMBL" id="BAABME010014806">
    <property type="protein sequence ID" value="GAA0187519.1"/>
    <property type="molecule type" value="Genomic_DNA"/>
</dbReference>
<feature type="chain" id="PRO_5043371526" evidence="1">
    <location>
        <begin position="26"/>
        <end position="80"/>
    </location>
</feature>
<feature type="signal peptide" evidence="1">
    <location>
        <begin position="1"/>
        <end position="25"/>
    </location>
</feature>
<evidence type="ECO:0000313" key="2">
    <source>
        <dbReference type="EMBL" id="GAA0187519.1"/>
    </source>
</evidence>
<dbReference type="Proteomes" id="UP001454036">
    <property type="component" value="Unassembled WGS sequence"/>
</dbReference>
<evidence type="ECO:0000313" key="3">
    <source>
        <dbReference type="Proteomes" id="UP001454036"/>
    </source>
</evidence>
<accession>A0AAV3S3I9</accession>
<dbReference type="AlphaFoldDB" id="A0AAV3S3I9"/>
<comment type="caution">
    <text evidence="2">The sequence shown here is derived from an EMBL/GenBank/DDBJ whole genome shotgun (WGS) entry which is preliminary data.</text>
</comment>
<keyword evidence="3" id="KW-1185">Reference proteome</keyword>
<protein>
    <submittedName>
        <fullName evidence="2">Uncharacterized protein</fullName>
    </submittedName>
</protein>
<organism evidence="2 3">
    <name type="scientific">Lithospermum erythrorhizon</name>
    <name type="common">Purple gromwell</name>
    <name type="synonym">Lithospermum officinale var. erythrorhizon</name>
    <dbReference type="NCBI Taxonomy" id="34254"/>
    <lineage>
        <taxon>Eukaryota</taxon>
        <taxon>Viridiplantae</taxon>
        <taxon>Streptophyta</taxon>
        <taxon>Embryophyta</taxon>
        <taxon>Tracheophyta</taxon>
        <taxon>Spermatophyta</taxon>
        <taxon>Magnoliopsida</taxon>
        <taxon>eudicotyledons</taxon>
        <taxon>Gunneridae</taxon>
        <taxon>Pentapetalae</taxon>
        <taxon>asterids</taxon>
        <taxon>lamiids</taxon>
        <taxon>Boraginales</taxon>
        <taxon>Boraginaceae</taxon>
        <taxon>Boraginoideae</taxon>
        <taxon>Lithospermeae</taxon>
        <taxon>Lithospermum</taxon>
    </lineage>
</organism>
<sequence length="80" mass="8767">MECCACFALLLLRELLPSSVDPTVAEILAGMKTTKPGRVKGGRIKRSLRKQEVPVRHVKRESPGVNPNVEEAVVDSIVEN</sequence>